<feature type="domain" description="CoA carboxyltransferase C-terminal" evidence="4">
    <location>
        <begin position="292"/>
        <end position="541"/>
    </location>
</feature>
<dbReference type="InterPro" id="IPR011762">
    <property type="entry name" value="COA_CT_N"/>
</dbReference>
<dbReference type="InterPro" id="IPR029045">
    <property type="entry name" value="ClpP/crotonase-like_dom_sf"/>
</dbReference>
<dbReference type="GO" id="GO:0003989">
    <property type="term" value="F:acetyl-CoA carboxylase activity"/>
    <property type="evidence" value="ECO:0007669"/>
    <property type="project" value="InterPro"/>
</dbReference>
<evidence type="ECO:0000313" key="5">
    <source>
        <dbReference type="EMBL" id="GGB84271.1"/>
    </source>
</evidence>
<dbReference type="InterPro" id="IPR051047">
    <property type="entry name" value="AccD/PCCB"/>
</dbReference>
<dbReference type="InterPro" id="IPR034733">
    <property type="entry name" value="AcCoA_carboxyl_beta"/>
</dbReference>
<dbReference type="InterPro" id="IPR000438">
    <property type="entry name" value="Acetyl_CoA_COase_Trfase_b_su"/>
</dbReference>
<dbReference type="SUPFAM" id="SSF52096">
    <property type="entry name" value="ClpP/crotonase"/>
    <property type="match status" value="2"/>
</dbReference>
<dbReference type="GO" id="GO:0006633">
    <property type="term" value="P:fatty acid biosynthetic process"/>
    <property type="evidence" value="ECO:0007669"/>
    <property type="project" value="InterPro"/>
</dbReference>
<feature type="domain" description="CoA carboxyltransferase N-terminal" evidence="3">
    <location>
        <begin position="26"/>
        <end position="282"/>
    </location>
</feature>
<comment type="caution">
    <text evidence="5">The sequence shown here is derived from an EMBL/GenBank/DDBJ whole genome shotgun (WGS) entry which is preliminary data.</text>
</comment>
<keyword evidence="5" id="KW-0808">Transferase</keyword>
<dbReference type="Proteomes" id="UP000628079">
    <property type="component" value="Unassembled WGS sequence"/>
</dbReference>
<organism evidence="5 6">
    <name type="scientific">Knoellia flava</name>
    <dbReference type="NCBI Taxonomy" id="913969"/>
    <lineage>
        <taxon>Bacteria</taxon>
        <taxon>Bacillati</taxon>
        <taxon>Actinomycetota</taxon>
        <taxon>Actinomycetes</taxon>
        <taxon>Micrococcales</taxon>
        <taxon>Intrasporangiaceae</taxon>
        <taxon>Knoellia</taxon>
    </lineage>
</organism>
<evidence type="ECO:0000313" key="6">
    <source>
        <dbReference type="Proteomes" id="UP000628079"/>
    </source>
</evidence>
<dbReference type="GO" id="GO:0015977">
    <property type="term" value="P:carbon fixation"/>
    <property type="evidence" value="ECO:0007669"/>
    <property type="project" value="UniProtKB-ARBA"/>
</dbReference>
<dbReference type="PROSITE" id="PS50989">
    <property type="entry name" value="COA_CT_CTER"/>
    <property type="match status" value="1"/>
</dbReference>
<sequence>MAQTDTQPMGGTDLPDADTGIDIHTTAGKLADLKRRVGEVAHAGSERAVEKQHARGKKTARERLEMLLDEGSFVEMDKYARHRSVAFGQDANRPYGDGVVTGYGTVDGRTVAVFAQDFTVFGGSLGEVFGEKITKVMDFAMKVGCPVVGLNDSGGARIQEGVVSLGLYGEIFRRNVHASGVIPQVSLIMGPCAGGAVYSPAVTDFTVMVDQTSHMFITGPDVIKTVTGEDVGFEELGGARTHNSKSGVAHYMGTDEEDAVEYVKALLSYLPSNNMEEPPTFGDEELSLEVTDTDRALDHIIPDSPNQPYDMHQVIETVLDDGEFLEVAPLFAPNIICGFGRVEGRSVGVVANQPMQFAGTLDIDASEKAARFVRTCDAFNVPVLTFVDVPGFLPGTDQEWDGIIRRGAKLIYAYAEATVPLVTVITRKAYGGAYDVMGSKHLGADINLAWPTAQIAVMGAQGAVNILYRKQLAAAAERGDDVDAARQKFITEYEDTLANPYVAAERGYIDTVITPSNTRMNVTKALRALRTKRETLPPKKHGNIPL</sequence>
<reference evidence="5" key="1">
    <citation type="journal article" date="2014" name="Int. J. Syst. Evol. Microbiol.">
        <title>Complete genome sequence of Corynebacterium casei LMG S-19264T (=DSM 44701T), isolated from a smear-ripened cheese.</title>
        <authorList>
            <consortium name="US DOE Joint Genome Institute (JGI-PGF)"/>
            <person name="Walter F."/>
            <person name="Albersmeier A."/>
            <person name="Kalinowski J."/>
            <person name="Ruckert C."/>
        </authorList>
    </citation>
    <scope>NUCLEOTIDE SEQUENCE</scope>
    <source>
        <strain evidence="5">CGMCC 1.10749</strain>
    </source>
</reference>
<dbReference type="Gene3D" id="3.90.226.10">
    <property type="entry name" value="2-enoyl-CoA Hydratase, Chain A, domain 1"/>
    <property type="match status" value="2"/>
</dbReference>
<evidence type="ECO:0000259" key="4">
    <source>
        <dbReference type="PROSITE" id="PS50989"/>
    </source>
</evidence>
<dbReference type="GO" id="GO:0016740">
    <property type="term" value="F:transferase activity"/>
    <property type="evidence" value="ECO:0007669"/>
    <property type="project" value="UniProtKB-KW"/>
</dbReference>
<dbReference type="PROSITE" id="PS50980">
    <property type="entry name" value="COA_CT_NTER"/>
    <property type="match status" value="1"/>
</dbReference>
<dbReference type="FunFam" id="3.90.226.10:FF:000017">
    <property type="entry name" value="Propionyl-CoA carboxylase subunit beta 5"/>
    <property type="match status" value="1"/>
</dbReference>
<gene>
    <name evidence="5" type="ORF">GCM10011314_24900</name>
</gene>
<dbReference type="PRINTS" id="PR01070">
    <property type="entry name" value="ACCCTRFRASEB"/>
</dbReference>
<dbReference type="FunFam" id="3.90.226.10:FF:000016">
    <property type="entry name" value="Propionyl-CoA carboxylase, beta subunit"/>
    <property type="match status" value="1"/>
</dbReference>
<dbReference type="PANTHER" id="PTHR43842:SF2">
    <property type="entry name" value="PROPIONYL-COA CARBOXYLASE BETA CHAIN, MITOCHONDRIAL"/>
    <property type="match status" value="1"/>
</dbReference>
<dbReference type="GO" id="GO:0004658">
    <property type="term" value="F:propionyl-CoA carboxylase activity"/>
    <property type="evidence" value="ECO:0007669"/>
    <property type="project" value="UniProtKB-ARBA"/>
</dbReference>
<comment type="similarity">
    <text evidence="1">Belongs to the AccD/PCCB family.</text>
</comment>
<evidence type="ECO:0000259" key="3">
    <source>
        <dbReference type="PROSITE" id="PS50980"/>
    </source>
</evidence>
<feature type="region of interest" description="Disordered" evidence="2">
    <location>
        <begin position="1"/>
        <end position="21"/>
    </location>
</feature>
<dbReference type="EMBL" id="BMEA01000002">
    <property type="protein sequence ID" value="GGB84271.1"/>
    <property type="molecule type" value="Genomic_DNA"/>
</dbReference>
<evidence type="ECO:0000256" key="1">
    <source>
        <dbReference type="ARBA" id="ARBA00006102"/>
    </source>
</evidence>
<name>A0A8H9FTW5_9MICO</name>
<dbReference type="InterPro" id="IPR011763">
    <property type="entry name" value="COA_CT_C"/>
</dbReference>
<reference evidence="5" key="2">
    <citation type="submission" date="2020-09" db="EMBL/GenBank/DDBJ databases">
        <authorList>
            <person name="Sun Q."/>
            <person name="Zhou Y."/>
        </authorList>
    </citation>
    <scope>NUCLEOTIDE SEQUENCE</scope>
    <source>
        <strain evidence="5">CGMCC 1.10749</strain>
    </source>
</reference>
<dbReference type="RefSeq" id="WP_371870455.1">
    <property type="nucleotide sequence ID" value="NZ_BMEA01000002.1"/>
</dbReference>
<dbReference type="PANTHER" id="PTHR43842">
    <property type="entry name" value="PROPIONYL-COA CARBOXYLASE BETA CHAIN"/>
    <property type="match status" value="1"/>
</dbReference>
<evidence type="ECO:0000256" key="2">
    <source>
        <dbReference type="SAM" id="MobiDB-lite"/>
    </source>
</evidence>
<dbReference type="GO" id="GO:0009317">
    <property type="term" value="C:acetyl-CoA carboxylase complex"/>
    <property type="evidence" value="ECO:0007669"/>
    <property type="project" value="InterPro"/>
</dbReference>
<dbReference type="AlphaFoldDB" id="A0A8H9FTW5"/>
<dbReference type="Pfam" id="PF01039">
    <property type="entry name" value="Carboxyl_trans"/>
    <property type="match status" value="1"/>
</dbReference>
<accession>A0A8H9FTW5</accession>
<proteinExistence type="inferred from homology"/>
<protein>
    <submittedName>
        <fullName evidence="5">Methylmalonyl-CoA carboxyltransferase</fullName>
    </submittedName>
</protein>